<organism evidence="1 2">
    <name type="scientific">Chaetomium tenue</name>
    <dbReference type="NCBI Taxonomy" id="1854479"/>
    <lineage>
        <taxon>Eukaryota</taxon>
        <taxon>Fungi</taxon>
        <taxon>Dikarya</taxon>
        <taxon>Ascomycota</taxon>
        <taxon>Pezizomycotina</taxon>
        <taxon>Sordariomycetes</taxon>
        <taxon>Sordariomycetidae</taxon>
        <taxon>Sordariales</taxon>
        <taxon>Chaetomiaceae</taxon>
        <taxon>Chaetomium</taxon>
    </lineage>
</organism>
<evidence type="ECO:0000313" key="2">
    <source>
        <dbReference type="Proteomes" id="UP000724584"/>
    </source>
</evidence>
<accession>A0ACB7PCF7</accession>
<sequence>GQTAVRDAVPWAGQTFVIVDNASGRVLSHTNGVLQLEDNTDRKGCWHWSCVEKDGWFGFCNTASGRYLGINFWGVLQAEVTHHLGWECFATKRHPNGGYLLLVSTHGRLLTVGLNREGSLVANADIKGMVWEFVKV</sequence>
<feature type="non-terminal residue" evidence="1">
    <location>
        <position position="136"/>
    </location>
</feature>
<reference evidence="1 2" key="1">
    <citation type="journal article" date="2021" name="Nat. Commun.">
        <title>Genetic determinants of endophytism in the Arabidopsis root mycobiome.</title>
        <authorList>
            <person name="Mesny F."/>
            <person name="Miyauchi S."/>
            <person name="Thiergart T."/>
            <person name="Pickel B."/>
            <person name="Atanasova L."/>
            <person name="Karlsson M."/>
            <person name="Huettel B."/>
            <person name="Barry K.W."/>
            <person name="Haridas S."/>
            <person name="Chen C."/>
            <person name="Bauer D."/>
            <person name="Andreopoulos W."/>
            <person name="Pangilinan J."/>
            <person name="LaButti K."/>
            <person name="Riley R."/>
            <person name="Lipzen A."/>
            <person name="Clum A."/>
            <person name="Drula E."/>
            <person name="Henrissat B."/>
            <person name="Kohler A."/>
            <person name="Grigoriev I.V."/>
            <person name="Martin F.M."/>
            <person name="Hacquard S."/>
        </authorList>
    </citation>
    <scope>NUCLEOTIDE SEQUENCE [LARGE SCALE GENOMIC DNA]</scope>
    <source>
        <strain evidence="1 2">MPI-SDFR-AT-0079</strain>
    </source>
</reference>
<protein>
    <submittedName>
        <fullName evidence="1">Uncharacterized protein</fullName>
    </submittedName>
</protein>
<dbReference type="EMBL" id="JAGIZQ010000003">
    <property type="protein sequence ID" value="KAH6635992.1"/>
    <property type="molecule type" value="Genomic_DNA"/>
</dbReference>
<evidence type="ECO:0000313" key="1">
    <source>
        <dbReference type="EMBL" id="KAH6635992.1"/>
    </source>
</evidence>
<gene>
    <name evidence="1" type="ORF">F5144DRAFT_476478</name>
</gene>
<keyword evidence="2" id="KW-1185">Reference proteome</keyword>
<name>A0ACB7PCF7_9PEZI</name>
<feature type="non-terminal residue" evidence="1">
    <location>
        <position position="1"/>
    </location>
</feature>
<proteinExistence type="predicted"/>
<dbReference type="Proteomes" id="UP000724584">
    <property type="component" value="Unassembled WGS sequence"/>
</dbReference>
<comment type="caution">
    <text evidence="1">The sequence shown here is derived from an EMBL/GenBank/DDBJ whole genome shotgun (WGS) entry which is preliminary data.</text>
</comment>